<dbReference type="PANTHER" id="PTHR13064:SF6">
    <property type="entry name" value="TRANSMEMBRANE PROTEIN 9"/>
    <property type="match status" value="1"/>
</dbReference>
<sequence length="225" mass="24525">MLGTDSALCPYCECKYQVVVCFLVVVISALTLYMIILMLLEPLLSHRLDRKEIPIPNIGNAIDSGLGNSTAPGAGPSIWRYTKNKFVTSGFPFSPFSTMIPKSQTIDSTSYGATSTPSTKQYGTNLFEELFPCPASKHDTEQQEHVDDVRPRQRVSYSTNDYLAGTLGSTGFGSANIFAGSGLGGISSHNPVSDAVHRAVDQQKRWKGNVEAQRARVFSEHSLLN</sequence>
<dbReference type="AlphaFoldDB" id="A0A3S5CI18"/>
<reference evidence="7" key="1">
    <citation type="submission" date="2018-11" db="EMBL/GenBank/DDBJ databases">
        <authorList>
            <consortium name="Pathogen Informatics"/>
        </authorList>
    </citation>
    <scope>NUCLEOTIDE SEQUENCE</scope>
</reference>
<organism evidence="7 8">
    <name type="scientific">Protopolystoma xenopodis</name>
    <dbReference type="NCBI Taxonomy" id="117903"/>
    <lineage>
        <taxon>Eukaryota</taxon>
        <taxon>Metazoa</taxon>
        <taxon>Spiralia</taxon>
        <taxon>Lophotrochozoa</taxon>
        <taxon>Platyhelminthes</taxon>
        <taxon>Monogenea</taxon>
        <taxon>Polyopisthocotylea</taxon>
        <taxon>Polystomatidea</taxon>
        <taxon>Polystomatidae</taxon>
        <taxon>Protopolystoma</taxon>
    </lineage>
</organism>
<protein>
    <submittedName>
        <fullName evidence="7">Uncharacterized protein</fullName>
    </submittedName>
</protein>
<gene>
    <name evidence="7" type="ORF">PXEA_LOCUS3440</name>
</gene>
<keyword evidence="4 6" id="KW-1133">Transmembrane helix</keyword>
<proteinExistence type="inferred from homology"/>
<keyword evidence="3 6" id="KW-0812">Transmembrane</keyword>
<name>A0A3S5CI18_9PLAT</name>
<evidence type="ECO:0000256" key="2">
    <source>
        <dbReference type="ARBA" id="ARBA00007264"/>
    </source>
</evidence>
<comment type="similarity">
    <text evidence="2">Belongs to the TMEM9 family.</text>
</comment>
<dbReference type="Proteomes" id="UP000784294">
    <property type="component" value="Unassembled WGS sequence"/>
</dbReference>
<evidence type="ECO:0000256" key="5">
    <source>
        <dbReference type="ARBA" id="ARBA00023136"/>
    </source>
</evidence>
<evidence type="ECO:0000256" key="1">
    <source>
        <dbReference type="ARBA" id="ARBA00004370"/>
    </source>
</evidence>
<dbReference type="GO" id="GO:0005765">
    <property type="term" value="C:lysosomal membrane"/>
    <property type="evidence" value="ECO:0007669"/>
    <property type="project" value="InterPro"/>
</dbReference>
<accession>A0A3S5CI18</accession>
<evidence type="ECO:0000313" key="7">
    <source>
        <dbReference type="EMBL" id="VEL10000.1"/>
    </source>
</evidence>
<keyword evidence="8" id="KW-1185">Reference proteome</keyword>
<dbReference type="EMBL" id="CAAALY010007787">
    <property type="protein sequence ID" value="VEL10000.1"/>
    <property type="molecule type" value="Genomic_DNA"/>
</dbReference>
<evidence type="ECO:0000256" key="4">
    <source>
        <dbReference type="ARBA" id="ARBA00022989"/>
    </source>
</evidence>
<dbReference type="InterPro" id="IPR008853">
    <property type="entry name" value="TMEM9/TMEM9B"/>
</dbReference>
<feature type="transmembrane region" description="Helical" evidence="6">
    <location>
        <begin position="16"/>
        <end position="40"/>
    </location>
</feature>
<evidence type="ECO:0000256" key="6">
    <source>
        <dbReference type="SAM" id="Phobius"/>
    </source>
</evidence>
<dbReference type="PANTHER" id="PTHR13064">
    <property type="entry name" value="TRANSMEMBRANE PROTEIN 9 FAMILY MEMBER"/>
    <property type="match status" value="1"/>
</dbReference>
<dbReference type="OrthoDB" id="10059035at2759"/>
<keyword evidence="5 6" id="KW-0472">Membrane</keyword>
<comment type="caution">
    <text evidence="7">The sequence shown here is derived from an EMBL/GenBank/DDBJ whole genome shotgun (WGS) entry which is preliminary data.</text>
</comment>
<evidence type="ECO:0000313" key="8">
    <source>
        <dbReference type="Proteomes" id="UP000784294"/>
    </source>
</evidence>
<comment type="subcellular location">
    <subcellularLocation>
        <location evidence="1">Membrane</location>
    </subcellularLocation>
</comment>
<dbReference type="Pfam" id="PF05434">
    <property type="entry name" value="Tmemb_9"/>
    <property type="match status" value="1"/>
</dbReference>
<evidence type="ECO:0000256" key="3">
    <source>
        <dbReference type="ARBA" id="ARBA00022692"/>
    </source>
</evidence>